<dbReference type="OrthoDB" id="4331111at2"/>
<dbReference type="AlphaFoldDB" id="A0A0L8MP06"/>
<proteinExistence type="predicted"/>
<keyword evidence="1" id="KW-0812">Transmembrane</keyword>
<sequence length="63" mass="6578">MRTSLLGRALVGLTACAVAFFIILGVMAVLPRAVQDTLPPGVLGGAVVVLGVMAARRFTRRAR</sequence>
<reference evidence="3" key="1">
    <citation type="submission" date="2015-07" db="EMBL/GenBank/DDBJ databases">
        <authorList>
            <consortium name="Consortium for Microbial Forensics and Genomics (microFORGE)"/>
            <person name="Knight B.M."/>
            <person name="Roberts D.P."/>
            <person name="Lin D."/>
            <person name="Hari K."/>
            <person name="Fletcher J."/>
            <person name="Melcher U."/>
            <person name="Blagden T."/>
            <person name="Winegar R.A."/>
        </authorList>
    </citation>
    <scope>NUCLEOTIDE SEQUENCE [LARGE SCALE GENOMIC DNA]</scope>
    <source>
        <strain evidence="3">NRRL B-1447</strain>
    </source>
</reference>
<dbReference type="PATRIC" id="fig|1961.12.peg.3739"/>
<dbReference type="RefSeq" id="WP_030388617.1">
    <property type="nucleotide sequence ID" value="NZ_LGUV01000188.1"/>
</dbReference>
<evidence type="ECO:0000256" key="1">
    <source>
        <dbReference type="SAM" id="Phobius"/>
    </source>
</evidence>
<gene>
    <name evidence="2" type="ORF">ADK75_16355</name>
</gene>
<comment type="caution">
    <text evidence="2">The sequence shown here is derived from an EMBL/GenBank/DDBJ whole genome shotgun (WGS) entry which is preliminary data.</text>
</comment>
<keyword evidence="1" id="KW-1133">Transmembrane helix</keyword>
<name>A0A0L8MP06_STRVG</name>
<organism evidence="2 3">
    <name type="scientific">Streptomyces virginiae</name>
    <name type="common">Streptomyces cinnamonensis</name>
    <dbReference type="NCBI Taxonomy" id="1961"/>
    <lineage>
        <taxon>Bacteria</taxon>
        <taxon>Bacillati</taxon>
        <taxon>Actinomycetota</taxon>
        <taxon>Actinomycetes</taxon>
        <taxon>Kitasatosporales</taxon>
        <taxon>Streptomycetaceae</taxon>
        <taxon>Streptomyces</taxon>
    </lineage>
</organism>
<keyword evidence="1" id="KW-0472">Membrane</keyword>
<feature type="transmembrane region" description="Helical" evidence="1">
    <location>
        <begin position="37"/>
        <end position="55"/>
    </location>
</feature>
<protein>
    <submittedName>
        <fullName evidence="2">Uncharacterized protein</fullName>
    </submittedName>
</protein>
<evidence type="ECO:0000313" key="2">
    <source>
        <dbReference type="EMBL" id="KOG52132.1"/>
    </source>
</evidence>
<dbReference type="Proteomes" id="UP000037084">
    <property type="component" value="Unassembled WGS sequence"/>
</dbReference>
<feature type="transmembrane region" description="Helical" evidence="1">
    <location>
        <begin position="9"/>
        <end position="31"/>
    </location>
</feature>
<accession>A0A0L8MP06</accession>
<evidence type="ECO:0000313" key="3">
    <source>
        <dbReference type="Proteomes" id="UP000037084"/>
    </source>
</evidence>
<dbReference type="EMBL" id="LGUV01000188">
    <property type="protein sequence ID" value="KOG52132.1"/>
    <property type="molecule type" value="Genomic_DNA"/>
</dbReference>